<comment type="similarity">
    <text evidence="2">Belongs to the HAD-like hydrolase superfamily. CbbY/CbbZ/Gph/YieH family.</text>
</comment>
<dbReference type="PANTHER" id="PTHR46193:SF18">
    <property type="entry name" value="HEXITOL PHOSPHATASE B"/>
    <property type="match status" value="1"/>
</dbReference>
<dbReference type="InterPro" id="IPR051600">
    <property type="entry name" value="Beta-PGM-like"/>
</dbReference>
<reference evidence="7 8" key="1">
    <citation type="submission" date="2015-03" db="EMBL/GenBank/DDBJ databases">
        <title>Genome assembly of Sandaracinus amylolyticus DSM 53668.</title>
        <authorList>
            <person name="Sharma G."/>
            <person name="Subramanian S."/>
        </authorList>
    </citation>
    <scope>NUCLEOTIDE SEQUENCE [LARGE SCALE GENOMIC DNA]</scope>
    <source>
        <strain evidence="7 8">DSM 53668</strain>
    </source>
</reference>
<dbReference type="SFLD" id="SFLDG01135">
    <property type="entry name" value="C1.5.6:_HAD__Beta-PGM__Phospha"/>
    <property type="match status" value="1"/>
</dbReference>
<dbReference type="InterPro" id="IPR023198">
    <property type="entry name" value="PGP-like_dom2"/>
</dbReference>
<dbReference type="SFLD" id="SFLDG01129">
    <property type="entry name" value="C1.5:_HAD__Beta-PGM__Phosphata"/>
    <property type="match status" value="1"/>
</dbReference>
<dbReference type="KEGG" id="samy:DB32_003068"/>
<sequence>MLAPVLRAAIFDLDGLLVDSEPLWRRAEIEHFATVGLHLTDAECEETTGLRIDEVVAFRHRQHPWGAPSVAEITSRIVDRMVSLLREEAPAKPGGAHAVDLCARAGLRLAVASSSPLRLIEAALARLGLRERFELVVSAEREPYGKPHPAVFLRTAEQLGIAPTSCLVFEDSLNGLVAAKAARMACIAVPERTDARFALADLVLPSLDALDARTLGTMIERVR</sequence>
<dbReference type="Gene3D" id="1.10.150.240">
    <property type="entry name" value="Putative phosphatase, domain 2"/>
    <property type="match status" value="1"/>
</dbReference>
<dbReference type="PANTHER" id="PTHR46193">
    <property type="entry name" value="6-PHOSPHOGLUCONATE PHOSPHATASE"/>
    <property type="match status" value="1"/>
</dbReference>
<keyword evidence="5" id="KW-0460">Magnesium</keyword>
<evidence type="ECO:0000256" key="3">
    <source>
        <dbReference type="ARBA" id="ARBA00022723"/>
    </source>
</evidence>
<proteinExistence type="inferred from homology"/>
<dbReference type="NCBIfam" id="NF008087">
    <property type="entry name" value="PRK10826.1"/>
    <property type="match status" value="1"/>
</dbReference>
<name>A0A0F6SEW8_9BACT</name>
<organism evidence="7 8">
    <name type="scientific">Sandaracinus amylolyticus</name>
    <dbReference type="NCBI Taxonomy" id="927083"/>
    <lineage>
        <taxon>Bacteria</taxon>
        <taxon>Pseudomonadati</taxon>
        <taxon>Myxococcota</taxon>
        <taxon>Polyangia</taxon>
        <taxon>Polyangiales</taxon>
        <taxon>Sandaracinaceae</taxon>
        <taxon>Sandaracinus</taxon>
    </lineage>
</organism>
<dbReference type="OrthoDB" id="9807630at2"/>
<dbReference type="NCBIfam" id="TIGR01509">
    <property type="entry name" value="HAD-SF-IA-v3"/>
    <property type="match status" value="1"/>
</dbReference>
<dbReference type="InterPro" id="IPR023214">
    <property type="entry name" value="HAD_sf"/>
</dbReference>
<keyword evidence="6" id="KW-0119">Carbohydrate metabolism</keyword>
<evidence type="ECO:0000256" key="5">
    <source>
        <dbReference type="ARBA" id="ARBA00022842"/>
    </source>
</evidence>
<evidence type="ECO:0000256" key="4">
    <source>
        <dbReference type="ARBA" id="ARBA00022801"/>
    </source>
</evidence>
<dbReference type="Pfam" id="PF00702">
    <property type="entry name" value="Hydrolase"/>
    <property type="match status" value="1"/>
</dbReference>
<gene>
    <name evidence="7" type="ORF">DB32_003068</name>
</gene>
<dbReference type="FunFam" id="3.40.50.1000:FF:000036">
    <property type="entry name" value="HAD family hydrolase"/>
    <property type="match status" value="1"/>
</dbReference>
<dbReference type="AlphaFoldDB" id="A0A0F6SEW8"/>
<keyword evidence="3" id="KW-0479">Metal-binding</keyword>
<dbReference type="EMBL" id="CP011125">
    <property type="protein sequence ID" value="AKF05919.1"/>
    <property type="molecule type" value="Genomic_DNA"/>
</dbReference>
<dbReference type="InterPro" id="IPR006439">
    <property type="entry name" value="HAD-SF_hydro_IA"/>
</dbReference>
<dbReference type="GO" id="GO:0046872">
    <property type="term" value="F:metal ion binding"/>
    <property type="evidence" value="ECO:0007669"/>
    <property type="project" value="UniProtKB-KW"/>
</dbReference>
<keyword evidence="8" id="KW-1185">Reference proteome</keyword>
<accession>A0A0F6SEW8</accession>
<protein>
    <submittedName>
        <fullName evidence="7">2-deoxyglucose-6-phosphate hydrolase YniC</fullName>
    </submittedName>
</protein>
<dbReference type="SFLD" id="SFLDS00003">
    <property type="entry name" value="Haloacid_Dehalogenase"/>
    <property type="match status" value="1"/>
</dbReference>
<evidence type="ECO:0000256" key="1">
    <source>
        <dbReference type="ARBA" id="ARBA00001946"/>
    </source>
</evidence>
<comment type="cofactor">
    <cofactor evidence="1">
        <name>Mg(2+)</name>
        <dbReference type="ChEBI" id="CHEBI:18420"/>
    </cofactor>
</comment>
<dbReference type="InterPro" id="IPR036412">
    <property type="entry name" value="HAD-like_sf"/>
</dbReference>
<evidence type="ECO:0000313" key="8">
    <source>
        <dbReference type="Proteomes" id="UP000034883"/>
    </source>
</evidence>
<dbReference type="GO" id="GO:0016787">
    <property type="term" value="F:hydrolase activity"/>
    <property type="evidence" value="ECO:0007669"/>
    <property type="project" value="UniProtKB-KW"/>
</dbReference>
<dbReference type="STRING" id="927083.DB32_003068"/>
<dbReference type="PRINTS" id="PR00413">
    <property type="entry name" value="HADHALOGNASE"/>
</dbReference>
<evidence type="ECO:0000313" key="7">
    <source>
        <dbReference type="EMBL" id="AKF05919.1"/>
    </source>
</evidence>
<evidence type="ECO:0000256" key="2">
    <source>
        <dbReference type="ARBA" id="ARBA00006171"/>
    </source>
</evidence>
<keyword evidence="4 7" id="KW-0378">Hydrolase</keyword>
<evidence type="ECO:0000256" key="6">
    <source>
        <dbReference type="ARBA" id="ARBA00023277"/>
    </source>
</evidence>
<dbReference type="Gene3D" id="3.40.50.1000">
    <property type="entry name" value="HAD superfamily/HAD-like"/>
    <property type="match status" value="1"/>
</dbReference>
<dbReference type="SUPFAM" id="SSF56784">
    <property type="entry name" value="HAD-like"/>
    <property type="match status" value="1"/>
</dbReference>
<dbReference type="Proteomes" id="UP000034883">
    <property type="component" value="Chromosome"/>
</dbReference>